<evidence type="ECO:0000313" key="3">
    <source>
        <dbReference type="Proteomes" id="UP000484381"/>
    </source>
</evidence>
<comment type="caution">
    <text evidence="2">The sequence shown here is derived from an EMBL/GenBank/DDBJ whole genome shotgun (WGS) entry which is preliminary data.</text>
</comment>
<feature type="region of interest" description="Disordered" evidence="1">
    <location>
        <begin position="86"/>
        <end position="138"/>
    </location>
</feature>
<reference evidence="2 3" key="1">
    <citation type="submission" date="2019-10" db="EMBL/GenBank/DDBJ databases">
        <title>Paraburkholderia sp. isolated from nodules of Mimosa pudica from Brazilian Atlantic Forest soils.</title>
        <authorList>
            <person name="Paulitsch F."/>
            <person name="Hungria M."/>
            <person name="Dall'Agnol R."/>
        </authorList>
    </citation>
    <scope>NUCLEOTIDE SEQUENCE [LARGE SCALE GENOMIC DNA]</scope>
    <source>
        <strain evidence="2 3">CNPSo 3157</strain>
    </source>
</reference>
<dbReference type="Proteomes" id="UP000484381">
    <property type="component" value="Unassembled WGS sequence"/>
</dbReference>
<evidence type="ECO:0000313" key="2">
    <source>
        <dbReference type="EMBL" id="MPW22450.1"/>
    </source>
</evidence>
<dbReference type="RefSeq" id="WP_152767091.1">
    <property type="nucleotide sequence ID" value="NZ_WHNP01000066.1"/>
</dbReference>
<accession>A0A7X1NI86</accession>
<dbReference type="EMBL" id="WHNP01000066">
    <property type="protein sequence ID" value="MPW22450.1"/>
    <property type="molecule type" value="Genomic_DNA"/>
</dbReference>
<organism evidence="2 3">
    <name type="scientific">Paraburkholderia franconis</name>
    <dbReference type="NCBI Taxonomy" id="2654983"/>
    <lineage>
        <taxon>Bacteria</taxon>
        <taxon>Pseudomonadati</taxon>
        <taxon>Pseudomonadota</taxon>
        <taxon>Betaproteobacteria</taxon>
        <taxon>Burkholderiales</taxon>
        <taxon>Burkholderiaceae</taxon>
        <taxon>Paraburkholderia</taxon>
    </lineage>
</organism>
<gene>
    <name evidence="2" type="ORF">GCT13_37905</name>
</gene>
<keyword evidence="3" id="KW-1185">Reference proteome</keyword>
<sequence>MRAKLNPGTQSHGEIVVMVDGQIAGHEIGNGTMNRVRSGGAFAENETPVLMVWDQIPLAAVAQKGKHDVGYRERFKALLQQLPARAIAASGSSRPRSFSRWPKRMHTAPACRSKARKAPSSRTAPASGRTRAAAMWTW</sequence>
<protein>
    <submittedName>
        <fullName evidence="2">Uncharacterized protein</fullName>
    </submittedName>
</protein>
<name>A0A7X1NI86_9BURK</name>
<dbReference type="AlphaFoldDB" id="A0A7X1NI86"/>
<evidence type="ECO:0000256" key="1">
    <source>
        <dbReference type="SAM" id="MobiDB-lite"/>
    </source>
</evidence>
<proteinExistence type="predicted"/>